<comment type="subunit">
    <text evidence="1">Homodimers and heterodimers.</text>
</comment>
<dbReference type="AlphaFoldDB" id="A0A6A6LIF2"/>
<dbReference type="Proteomes" id="UP000467840">
    <property type="component" value="Chromosome 4"/>
</dbReference>
<dbReference type="InterPro" id="IPR045012">
    <property type="entry name" value="NLP"/>
</dbReference>
<sequence>MDLCFSELRQLGHCTVMGVISLRSVFCIFIAIHGKSVSNRPDVCLLWVLVLQSTLYASFDALSFAEQNSPTFPVGGEALNAAGTSYSSGDKLALQRAGNSHFVYSSDLMMLMIWVPNKAVNLRRTVPPRLLPQSLSRNQRAALDEITDVLRVVCHAHSLPLALKWIPCNYVEEAVDEIIKVHVRVEHYIEEGQGIAGKALQSNHPFFFADVKSYDITEYPLVHHARKYGLNAAVAIRLRSTHTGNRDYILEFFLSVSMKGSSDQQLLLNNLSEGAIPSFPPMSVSISSSQTTFSEANLNLTNKIPFDASSSKYDEMESDGPCEQAIKGSRRQLEKKRSIAEKNVSLSVLQQYFYGSLKDAAKSIGSELQITCFHVGIEYENNSSILIVLNEHCEDSKSISTDAGICQSLGSGPWASMENASMFGRGGKGSLNPGSMKLENSDTHFVSRSSCSWGAAEELDTKMEGVDGMVEHNQPTCSSLTESSNDTGPMIHGSTSSSTSFEWGEHSKVKYDDGGSKITVKATYKEDIIRFKFKPSVGCFQLYEEVAKRFKLQNGAFQLK</sequence>
<feature type="region of interest" description="Disordered" evidence="2">
    <location>
        <begin position="476"/>
        <end position="499"/>
    </location>
</feature>
<evidence type="ECO:0000259" key="3">
    <source>
        <dbReference type="PROSITE" id="PS51745"/>
    </source>
</evidence>
<dbReference type="GO" id="GO:0003700">
    <property type="term" value="F:DNA-binding transcription factor activity"/>
    <property type="evidence" value="ECO:0007669"/>
    <property type="project" value="InterPro"/>
</dbReference>
<feature type="domain" description="PB1" evidence="3">
    <location>
        <begin position="517"/>
        <end position="560"/>
    </location>
</feature>
<dbReference type="PROSITE" id="PS51745">
    <property type="entry name" value="PB1"/>
    <property type="match status" value="1"/>
</dbReference>
<comment type="caution">
    <text evidence="4">The sequence shown here is derived from an EMBL/GenBank/DDBJ whole genome shotgun (WGS) entry which is preliminary data.</text>
</comment>
<gene>
    <name evidence="4" type="ORF">GH714_011581</name>
</gene>
<evidence type="ECO:0000313" key="4">
    <source>
        <dbReference type="EMBL" id="KAF2300305.1"/>
    </source>
</evidence>
<protein>
    <recommendedName>
        <fullName evidence="3">PB1 domain-containing protein</fullName>
    </recommendedName>
</protein>
<evidence type="ECO:0000256" key="2">
    <source>
        <dbReference type="SAM" id="MobiDB-lite"/>
    </source>
</evidence>
<dbReference type="InterPro" id="IPR055081">
    <property type="entry name" value="NLP1-9_GAF"/>
</dbReference>
<keyword evidence="5" id="KW-1185">Reference proteome</keyword>
<dbReference type="Pfam" id="PF22922">
    <property type="entry name" value="GAF_NLP"/>
    <property type="match status" value="2"/>
</dbReference>
<accession>A0A6A6LIF2</accession>
<proteinExistence type="predicted"/>
<evidence type="ECO:0000256" key="1">
    <source>
        <dbReference type="ARBA" id="ARBA00011726"/>
    </source>
</evidence>
<evidence type="ECO:0000313" key="5">
    <source>
        <dbReference type="Proteomes" id="UP000467840"/>
    </source>
</evidence>
<organism evidence="4 5">
    <name type="scientific">Hevea brasiliensis</name>
    <name type="common">Para rubber tree</name>
    <name type="synonym">Siphonia brasiliensis</name>
    <dbReference type="NCBI Taxonomy" id="3981"/>
    <lineage>
        <taxon>Eukaryota</taxon>
        <taxon>Viridiplantae</taxon>
        <taxon>Streptophyta</taxon>
        <taxon>Embryophyta</taxon>
        <taxon>Tracheophyta</taxon>
        <taxon>Spermatophyta</taxon>
        <taxon>Magnoliopsida</taxon>
        <taxon>eudicotyledons</taxon>
        <taxon>Gunneridae</taxon>
        <taxon>Pentapetalae</taxon>
        <taxon>rosids</taxon>
        <taxon>fabids</taxon>
        <taxon>Malpighiales</taxon>
        <taxon>Euphorbiaceae</taxon>
        <taxon>Crotonoideae</taxon>
        <taxon>Micrandreae</taxon>
        <taxon>Hevea</taxon>
    </lineage>
</organism>
<dbReference type="PANTHER" id="PTHR32002:SF41">
    <property type="entry name" value="PROTEIN NLP8"/>
    <property type="match status" value="1"/>
</dbReference>
<dbReference type="PANTHER" id="PTHR32002">
    <property type="entry name" value="PROTEIN NLP8"/>
    <property type="match status" value="1"/>
</dbReference>
<dbReference type="EMBL" id="JAAGAX010000010">
    <property type="protein sequence ID" value="KAF2300305.1"/>
    <property type="molecule type" value="Genomic_DNA"/>
</dbReference>
<reference evidence="4 5" key="1">
    <citation type="journal article" date="2020" name="Mol. Plant">
        <title>The Chromosome-Based Rubber Tree Genome Provides New Insights into Spurge Genome Evolution and Rubber Biosynthesis.</title>
        <authorList>
            <person name="Liu J."/>
            <person name="Shi C."/>
            <person name="Shi C.C."/>
            <person name="Li W."/>
            <person name="Zhang Q.J."/>
            <person name="Zhang Y."/>
            <person name="Li K."/>
            <person name="Lu H.F."/>
            <person name="Shi C."/>
            <person name="Zhu S.T."/>
            <person name="Xiao Z.Y."/>
            <person name="Nan H."/>
            <person name="Yue Y."/>
            <person name="Zhu X.G."/>
            <person name="Wu Y."/>
            <person name="Hong X.N."/>
            <person name="Fan G.Y."/>
            <person name="Tong Y."/>
            <person name="Zhang D."/>
            <person name="Mao C.L."/>
            <person name="Liu Y.L."/>
            <person name="Hao S.J."/>
            <person name="Liu W.Q."/>
            <person name="Lv M.Q."/>
            <person name="Zhang H.B."/>
            <person name="Liu Y."/>
            <person name="Hu-Tang G.R."/>
            <person name="Wang J.P."/>
            <person name="Wang J.H."/>
            <person name="Sun Y.H."/>
            <person name="Ni S.B."/>
            <person name="Chen W.B."/>
            <person name="Zhang X.C."/>
            <person name="Jiao Y.N."/>
            <person name="Eichler E.E."/>
            <person name="Li G.H."/>
            <person name="Liu X."/>
            <person name="Gao L.Z."/>
        </authorList>
    </citation>
    <scope>NUCLEOTIDE SEQUENCE [LARGE SCALE GENOMIC DNA]</scope>
    <source>
        <strain evidence="5">cv. GT1</strain>
        <tissue evidence="4">Leaf</tissue>
    </source>
</reference>
<dbReference type="SUPFAM" id="SSF54277">
    <property type="entry name" value="CAD &amp; PB1 domains"/>
    <property type="match status" value="1"/>
</dbReference>
<name>A0A6A6LIF2_HEVBR</name>
<dbReference type="InterPro" id="IPR053793">
    <property type="entry name" value="PB1-like"/>
</dbReference>